<organism evidence="1 2">
    <name type="scientific">Ganoderma sinense ZZ0214-1</name>
    <dbReference type="NCBI Taxonomy" id="1077348"/>
    <lineage>
        <taxon>Eukaryota</taxon>
        <taxon>Fungi</taxon>
        <taxon>Dikarya</taxon>
        <taxon>Basidiomycota</taxon>
        <taxon>Agaricomycotina</taxon>
        <taxon>Agaricomycetes</taxon>
        <taxon>Polyporales</taxon>
        <taxon>Polyporaceae</taxon>
        <taxon>Ganoderma</taxon>
    </lineage>
</organism>
<gene>
    <name evidence="1" type="ORF">GSI_04913</name>
</gene>
<evidence type="ECO:0000313" key="1">
    <source>
        <dbReference type="EMBL" id="PIL32796.1"/>
    </source>
</evidence>
<dbReference type="Proteomes" id="UP000230002">
    <property type="component" value="Unassembled WGS sequence"/>
</dbReference>
<keyword evidence="2" id="KW-1185">Reference proteome</keyword>
<evidence type="ECO:0000313" key="2">
    <source>
        <dbReference type="Proteomes" id="UP000230002"/>
    </source>
</evidence>
<dbReference type="AlphaFoldDB" id="A0A2G8SG98"/>
<reference evidence="1 2" key="1">
    <citation type="journal article" date="2015" name="Sci. Rep.">
        <title>Chromosome-level genome map provides insights into diverse defense mechanisms in the medicinal fungus Ganoderma sinense.</title>
        <authorList>
            <person name="Zhu Y."/>
            <person name="Xu J."/>
            <person name="Sun C."/>
            <person name="Zhou S."/>
            <person name="Xu H."/>
            <person name="Nelson D.R."/>
            <person name="Qian J."/>
            <person name="Song J."/>
            <person name="Luo H."/>
            <person name="Xiang L."/>
            <person name="Li Y."/>
            <person name="Xu Z."/>
            <person name="Ji A."/>
            <person name="Wang L."/>
            <person name="Lu S."/>
            <person name="Hayward A."/>
            <person name="Sun W."/>
            <person name="Li X."/>
            <person name="Schwartz D.C."/>
            <person name="Wang Y."/>
            <person name="Chen S."/>
        </authorList>
    </citation>
    <scope>NUCLEOTIDE SEQUENCE [LARGE SCALE GENOMIC DNA]</scope>
    <source>
        <strain evidence="1 2">ZZ0214-1</strain>
    </source>
</reference>
<name>A0A2G8SG98_9APHY</name>
<accession>A0A2G8SG98</accession>
<protein>
    <submittedName>
        <fullName evidence="1">Uncharacterized protein</fullName>
    </submittedName>
</protein>
<comment type="caution">
    <text evidence="1">The sequence shown here is derived from an EMBL/GenBank/DDBJ whole genome shotgun (WGS) entry which is preliminary data.</text>
</comment>
<dbReference type="EMBL" id="AYKW01000009">
    <property type="protein sequence ID" value="PIL32796.1"/>
    <property type="molecule type" value="Genomic_DNA"/>
</dbReference>
<proteinExistence type="predicted"/>
<sequence length="123" mass="13851">MQSSVVDDHVCPVHGVYAKEKTLERTVFSEELSPHTSYLPVSPLVCTLSIMYALSNPRYKLQSAARFTITYTQQLDALNESQSALLTQVNAEPYADLRYESTILCTDAYVPPTRMNAPTRMMK</sequence>